<dbReference type="GO" id="GO:0005829">
    <property type="term" value="C:cytosol"/>
    <property type="evidence" value="ECO:0007669"/>
    <property type="project" value="TreeGrafter"/>
</dbReference>
<dbReference type="EMBL" id="JAMOIL010000002">
    <property type="protein sequence ID" value="MCM0619292.1"/>
    <property type="molecule type" value="Genomic_DNA"/>
</dbReference>
<proteinExistence type="inferred from homology"/>
<dbReference type="GO" id="GO:0008483">
    <property type="term" value="F:transaminase activity"/>
    <property type="evidence" value="ECO:0007669"/>
    <property type="project" value="UniProtKB-KW"/>
</dbReference>
<accession>A0A9X2D5N6</accession>
<keyword evidence="2" id="KW-0808">Transferase</keyword>
<dbReference type="RefSeq" id="WP_250826154.1">
    <property type="nucleotide sequence ID" value="NZ_JAMOIL010000002.1"/>
</dbReference>
<dbReference type="GO" id="GO:0008153">
    <property type="term" value="P:4-aminobenzoate biosynthetic process"/>
    <property type="evidence" value="ECO:0007669"/>
    <property type="project" value="TreeGrafter"/>
</dbReference>
<organism evidence="2 3">
    <name type="scientific">Nocardioides bruguierae</name>
    <dbReference type="NCBI Taxonomy" id="2945102"/>
    <lineage>
        <taxon>Bacteria</taxon>
        <taxon>Bacillati</taxon>
        <taxon>Actinomycetota</taxon>
        <taxon>Actinomycetes</taxon>
        <taxon>Propionibacteriales</taxon>
        <taxon>Nocardioidaceae</taxon>
        <taxon>Nocardioides</taxon>
    </lineage>
</organism>
<evidence type="ECO:0000256" key="1">
    <source>
        <dbReference type="ARBA" id="ARBA00009320"/>
    </source>
</evidence>
<dbReference type="AlphaFoldDB" id="A0A9X2D5N6"/>
<dbReference type="InterPro" id="IPR050571">
    <property type="entry name" value="Class-IV_PLP-Dep_Aminotrnsfr"/>
</dbReference>
<evidence type="ECO:0000313" key="2">
    <source>
        <dbReference type="EMBL" id="MCM0619292.1"/>
    </source>
</evidence>
<dbReference type="InterPro" id="IPR001544">
    <property type="entry name" value="Aminotrans_IV"/>
</dbReference>
<dbReference type="Gene3D" id="3.30.470.10">
    <property type="match status" value="1"/>
</dbReference>
<dbReference type="Gene3D" id="3.20.10.10">
    <property type="entry name" value="D-amino Acid Aminotransferase, subunit A, domain 2"/>
    <property type="match status" value="1"/>
</dbReference>
<dbReference type="Proteomes" id="UP001139485">
    <property type="component" value="Unassembled WGS sequence"/>
</dbReference>
<name>A0A9X2D5N6_9ACTN</name>
<dbReference type="SUPFAM" id="SSF56752">
    <property type="entry name" value="D-aminoacid aminotransferase-like PLP-dependent enzymes"/>
    <property type="match status" value="1"/>
</dbReference>
<dbReference type="InterPro" id="IPR036038">
    <property type="entry name" value="Aminotransferase-like"/>
</dbReference>
<dbReference type="Pfam" id="PF01063">
    <property type="entry name" value="Aminotran_4"/>
    <property type="match status" value="1"/>
</dbReference>
<dbReference type="GO" id="GO:0008696">
    <property type="term" value="F:4-amino-4-deoxychorismate lyase activity"/>
    <property type="evidence" value="ECO:0007669"/>
    <property type="project" value="TreeGrafter"/>
</dbReference>
<comment type="similarity">
    <text evidence="1">Belongs to the class-IV pyridoxal-phosphate-dependent aminotransferase family.</text>
</comment>
<keyword evidence="3" id="KW-1185">Reference proteome</keyword>
<dbReference type="InterPro" id="IPR043132">
    <property type="entry name" value="BCAT-like_C"/>
</dbReference>
<keyword evidence="2" id="KW-0032">Aminotransferase</keyword>
<dbReference type="PANTHER" id="PTHR42743:SF2">
    <property type="entry name" value="AMINODEOXYCHORISMATE LYASE"/>
    <property type="match status" value="1"/>
</dbReference>
<comment type="caution">
    <text evidence="2">The sequence shown here is derived from an EMBL/GenBank/DDBJ whole genome shotgun (WGS) entry which is preliminary data.</text>
</comment>
<gene>
    <name evidence="2" type="ORF">M8330_03140</name>
</gene>
<protein>
    <submittedName>
        <fullName evidence="2">Aminotransferase class IV</fullName>
    </submittedName>
</protein>
<reference evidence="2" key="1">
    <citation type="submission" date="2022-05" db="EMBL/GenBank/DDBJ databases">
        <authorList>
            <person name="Tuo L."/>
        </authorList>
    </citation>
    <scope>NUCLEOTIDE SEQUENCE</scope>
    <source>
        <strain evidence="2">BSK12Z-4</strain>
    </source>
</reference>
<evidence type="ECO:0000313" key="3">
    <source>
        <dbReference type="Proteomes" id="UP001139485"/>
    </source>
</evidence>
<sequence>MLTLDGAPVDAVPADLALYPYGVFTTLVVDDGTVLGWEDHLARLHRDAARLWGHVLDPDHVTGLVRAHLGRLGGAEARVTVRVTLYPAAFSLAAPETARGCRVLVSTRPAGPPSSTRANGIAVATRAHRRALPEVKSTDLVGTLLLRREARLAGHDDVLLVDGEQVLEGATWSVLVWRGGEVATPDGPVLPSTTVQHLRPAVEALGRALVARPVTSAELAEADLVLAVNATQPHRPVTAVDGTRLRVEEDLLTAVAQAYAGLRRRPV</sequence>
<dbReference type="PANTHER" id="PTHR42743">
    <property type="entry name" value="AMINO-ACID AMINOTRANSFERASE"/>
    <property type="match status" value="1"/>
</dbReference>
<dbReference type="InterPro" id="IPR043131">
    <property type="entry name" value="BCAT-like_N"/>
</dbReference>